<accession>A0A9X1P9I8</accession>
<evidence type="ECO:0000313" key="2">
    <source>
        <dbReference type="Proteomes" id="UP001139700"/>
    </source>
</evidence>
<protein>
    <submittedName>
        <fullName evidence="1">Uncharacterized protein</fullName>
    </submittedName>
</protein>
<organism evidence="1 2">
    <name type="scientific">Dyadobacter fanqingshengii</name>
    <dbReference type="NCBI Taxonomy" id="2906443"/>
    <lineage>
        <taxon>Bacteria</taxon>
        <taxon>Pseudomonadati</taxon>
        <taxon>Bacteroidota</taxon>
        <taxon>Cytophagia</taxon>
        <taxon>Cytophagales</taxon>
        <taxon>Spirosomataceae</taxon>
        <taxon>Dyadobacter</taxon>
    </lineage>
</organism>
<sequence length="151" mass="17211">MNISTAKNDLALRDLDGTRKYLDEINYNIRDIFHGNDQETGTLHYGAVDIAEHLINALDIFTYALEELTQLDASQEDLPKINSIITSLRYIVDETKATGERLKSGISNEYFGMVMEKTENLSEAIDDTERIFFELRNDKDFMAVANRLLGL</sequence>
<proteinExistence type="predicted"/>
<reference evidence="1" key="1">
    <citation type="submission" date="2021-12" db="EMBL/GenBank/DDBJ databases">
        <title>Novel species in genus Dyadobacter.</title>
        <authorList>
            <person name="Ma C."/>
        </authorList>
    </citation>
    <scope>NUCLEOTIDE SEQUENCE</scope>
    <source>
        <strain evidence="1">CY399</strain>
    </source>
</reference>
<evidence type="ECO:0000313" key="1">
    <source>
        <dbReference type="EMBL" id="MCF0041221.1"/>
    </source>
</evidence>
<name>A0A9X1P9I8_9BACT</name>
<dbReference type="Proteomes" id="UP001139700">
    <property type="component" value="Unassembled WGS sequence"/>
</dbReference>
<keyword evidence="2" id="KW-1185">Reference proteome</keyword>
<dbReference type="EMBL" id="JAJTTA010000002">
    <property type="protein sequence ID" value="MCF0041221.1"/>
    <property type="molecule type" value="Genomic_DNA"/>
</dbReference>
<comment type="caution">
    <text evidence="1">The sequence shown here is derived from an EMBL/GenBank/DDBJ whole genome shotgun (WGS) entry which is preliminary data.</text>
</comment>
<dbReference type="AlphaFoldDB" id="A0A9X1P9I8"/>
<dbReference type="RefSeq" id="WP_234613788.1">
    <property type="nucleotide sequence ID" value="NZ_CP098806.1"/>
</dbReference>
<gene>
    <name evidence="1" type="ORF">LXM24_14055</name>
</gene>